<dbReference type="PANTHER" id="PTHR47229">
    <property type="entry name" value="TRANSMEMBRANE PROTEIN 141"/>
    <property type="match status" value="1"/>
</dbReference>
<dbReference type="Pfam" id="PF15110">
    <property type="entry name" value="TMEM141"/>
    <property type="match status" value="1"/>
</dbReference>
<evidence type="ECO:0000256" key="1">
    <source>
        <dbReference type="SAM" id="MobiDB-lite"/>
    </source>
</evidence>
<dbReference type="Gene3D" id="1.10.3350.20">
    <property type="entry name" value="Tmem141 protein family"/>
    <property type="match status" value="1"/>
</dbReference>
<evidence type="ECO:0000313" key="3">
    <source>
        <dbReference type="Proteomes" id="UP000544127"/>
    </source>
</evidence>
<sequence>SGATVVVQKLVQKQLPYGPRWHLLLATAVGSLASYMVTRVETQKCSDFWIYLEMGQSPQELEMAHGVSQHTENPPSPEDRESTAALVRRNRYGDVVE</sequence>
<evidence type="ECO:0000313" key="2">
    <source>
        <dbReference type="EMBL" id="NWU99726.1"/>
    </source>
</evidence>
<gene>
    <name evidence="2" type="primary">Tmem141</name>
    <name evidence="2" type="ORF">UPUEPO_R09447</name>
</gene>
<feature type="region of interest" description="Disordered" evidence="1">
    <location>
        <begin position="63"/>
        <end position="97"/>
    </location>
</feature>
<dbReference type="OrthoDB" id="10056589at2759"/>
<dbReference type="AlphaFoldDB" id="A0A7K6BEA8"/>
<accession>A0A7K6BEA8</accession>
<reference evidence="2 3" key="1">
    <citation type="submission" date="2019-09" db="EMBL/GenBank/DDBJ databases">
        <title>Bird 10,000 Genomes (B10K) Project - Family phase.</title>
        <authorList>
            <person name="Zhang G."/>
        </authorList>
    </citation>
    <scope>NUCLEOTIDE SEQUENCE [LARGE SCALE GENOMIC DNA]</scope>
    <source>
        <strain evidence="2">B10K-DU-012-37</strain>
    </source>
</reference>
<feature type="non-terminal residue" evidence="2">
    <location>
        <position position="1"/>
    </location>
</feature>
<comment type="caution">
    <text evidence="2">The sequence shown here is derived from an EMBL/GenBank/DDBJ whole genome shotgun (WGS) entry which is preliminary data.</text>
</comment>
<keyword evidence="3" id="KW-1185">Reference proteome</keyword>
<dbReference type="Proteomes" id="UP000544127">
    <property type="component" value="Unassembled WGS sequence"/>
</dbReference>
<dbReference type="InterPro" id="IPR038259">
    <property type="entry name" value="Tmem141_sf"/>
</dbReference>
<name>A0A7K6BEA8_UPUEP</name>
<proteinExistence type="predicted"/>
<dbReference type="PANTHER" id="PTHR47229:SF1">
    <property type="entry name" value="TRANSMEMBRANE PROTEIN 141"/>
    <property type="match status" value="1"/>
</dbReference>
<feature type="non-terminal residue" evidence="2">
    <location>
        <position position="97"/>
    </location>
</feature>
<dbReference type="InterPro" id="IPR026788">
    <property type="entry name" value="Tmem141"/>
</dbReference>
<dbReference type="EMBL" id="VZRI01011898">
    <property type="protein sequence ID" value="NWU99726.1"/>
    <property type="molecule type" value="Genomic_DNA"/>
</dbReference>
<protein>
    <submittedName>
        <fullName evidence="2">TM141 protein</fullName>
    </submittedName>
</protein>
<organism evidence="2 3">
    <name type="scientific">Upupa epops</name>
    <name type="common">Eurasian hoopoe</name>
    <dbReference type="NCBI Taxonomy" id="57439"/>
    <lineage>
        <taxon>Eukaryota</taxon>
        <taxon>Metazoa</taxon>
        <taxon>Chordata</taxon>
        <taxon>Craniata</taxon>
        <taxon>Vertebrata</taxon>
        <taxon>Euteleostomi</taxon>
        <taxon>Archelosauria</taxon>
        <taxon>Archosauria</taxon>
        <taxon>Dinosauria</taxon>
        <taxon>Saurischia</taxon>
        <taxon>Theropoda</taxon>
        <taxon>Coelurosauria</taxon>
        <taxon>Aves</taxon>
        <taxon>Neognathae</taxon>
        <taxon>Neoaves</taxon>
        <taxon>Telluraves</taxon>
        <taxon>Coraciimorphae</taxon>
        <taxon>Bucerotiformes</taxon>
        <taxon>Upupidae</taxon>
        <taxon>Upupa</taxon>
    </lineage>
</organism>